<comment type="caution">
    <text evidence="2">The sequence shown here is derived from an EMBL/GenBank/DDBJ whole genome shotgun (WGS) entry which is preliminary data.</text>
</comment>
<dbReference type="InterPro" id="IPR045865">
    <property type="entry name" value="ACT-like_dom_sf"/>
</dbReference>
<dbReference type="Gene3D" id="3.30.2130.10">
    <property type="entry name" value="VC0802-like"/>
    <property type="match status" value="1"/>
</dbReference>
<dbReference type="PROSITE" id="PS51671">
    <property type="entry name" value="ACT"/>
    <property type="match status" value="1"/>
</dbReference>
<protein>
    <submittedName>
        <fullName evidence="2">ACT domain protein</fullName>
    </submittedName>
</protein>
<dbReference type="SUPFAM" id="SSF55021">
    <property type="entry name" value="ACT-like"/>
    <property type="match status" value="2"/>
</dbReference>
<dbReference type="PANTHER" id="PTHR40099:SF1">
    <property type="entry name" value="ACETOLACTATE SYNTHASE, SMALL SUBUNIT"/>
    <property type="match status" value="1"/>
</dbReference>
<dbReference type="Pfam" id="PF19571">
    <property type="entry name" value="ACT_8"/>
    <property type="match status" value="1"/>
</dbReference>
<feature type="domain" description="ACT" evidence="1">
    <location>
        <begin position="90"/>
        <end position="162"/>
    </location>
</feature>
<dbReference type="CDD" id="cd04908">
    <property type="entry name" value="ACT_Bt0572_1"/>
    <property type="match status" value="1"/>
</dbReference>
<gene>
    <name evidence="2" type="ORF">HMPREF3293_02407</name>
</gene>
<dbReference type="InterPro" id="IPR002912">
    <property type="entry name" value="ACT_dom"/>
</dbReference>
<evidence type="ECO:0000313" key="2">
    <source>
        <dbReference type="EMBL" id="KXK65149.1"/>
    </source>
</evidence>
<organism evidence="2 3">
    <name type="scientific">Christensenella minuta</name>
    <dbReference type="NCBI Taxonomy" id="626937"/>
    <lineage>
        <taxon>Bacteria</taxon>
        <taxon>Bacillati</taxon>
        <taxon>Bacillota</taxon>
        <taxon>Clostridia</taxon>
        <taxon>Christensenellales</taxon>
        <taxon>Christensenellaceae</taxon>
        <taxon>Christensenella</taxon>
    </lineage>
</organism>
<evidence type="ECO:0000313" key="3">
    <source>
        <dbReference type="Proteomes" id="UP000070366"/>
    </source>
</evidence>
<evidence type="ECO:0000259" key="1">
    <source>
        <dbReference type="PROSITE" id="PS51671"/>
    </source>
</evidence>
<dbReference type="PATRIC" id="fig|626937.4.peg.2364"/>
<proteinExistence type="predicted"/>
<dbReference type="InterPro" id="IPR045739">
    <property type="entry name" value="ACT_dom_pair"/>
</dbReference>
<dbReference type="STRING" id="626937.HMPREF3293_02407"/>
<sequence>MLCNIPEENLCRNAEGGKKMLIKQISAFVENKKGRLYSLTQTLADHNIDLKALSIADTSEFGILRCIVNDPDKALEVLREEGFTASMTPVLGIEVEDTPGGLAQVLKVLHENEISVEYLYSFVGTRSENAIVIFHVKETEKAFEILQNAGLKMLTGEMIYNI</sequence>
<dbReference type="EMBL" id="LSZW01000063">
    <property type="protein sequence ID" value="KXK65149.1"/>
    <property type="molecule type" value="Genomic_DNA"/>
</dbReference>
<reference evidence="2 3" key="1">
    <citation type="submission" date="2016-02" db="EMBL/GenBank/DDBJ databases">
        <authorList>
            <person name="Wen L."/>
            <person name="He K."/>
            <person name="Yang H."/>
        </authorList>
    </citation>
    <scope>NUCLEOTIDE SEQUENCE [LARGE SCALE GENOMIC DNA]</scope>
    <source>
        <strain evidence="2 3">DSM 22607</strain>
    </source>
</reference>
<dbReference type="AlphaFoldDB" id="A0A136Q3B6"/>
<keyword evidence="3" id="KW-1185">Reference proteome</keyword>
<accession>A0A136Q3B6</accession>
<dbReference type="PANTHER" id="PTHR40099">
    <property type="entry name" value="ACETOLACTATE SYNTHASE, SMALL SUBUNIT"/>
    <property type="match status" value="1"/>
</dbReference>
<dbReference type="CDD" id="cd04882">
    <property type="entry name" value="ACT_Bt0572_2"/>
    <property type="match status" value="1"/>
</dbReference>
<dbReference type="Proteomes" id="UP000070366">
    <property type="component" value="Unassembled WGS sequence"/>
</dbReference>
<name>A0A136Q3B6_9FIRM</name>